<dbReference type="NCBIfam" id="TIGR02488">
    <property type="entry name" value="flgG_G_neg"/>
    <property type="match status" value="1"/>
</dbReference>
<dbReference type="InterPro" id="IPR001444">
    <property type="entry name" value="Flag_bb_rod_N"/>
</dbReference>
<dbReference type="InterPro" id="IPR037925">
    <property type="entry name" value="FlgE/F/G-like"/>
</dbReference>
<keyword evidence="4 8" id="KW-0975">Bacterial flagellum</keyword>
<dbReference type="AlphaFoldDB" id="A0A975FZQ9"/>
<proteinExistence type="inferred from homology"/>
<evidence type="ECO:0000259" key="9">
    <source>
        <dbReference type="Pfam" id="PF00460"/>
    </source>
</evidence>
<feature type="domain" description="Flagellar hook protein FlgE/F/G-like D1" evidence="11">
    <location>
        <begin position="96"/>
        <end position="159"/>
    </location>
</feature>
<evidence type="ECO:0000313" key="12">
    <source>
        <dbReference type="EMBL" id="QUD87822.1"/>
    </source>
</evidence>
<evidence type="ECO:0000256" key="2">
    <source>
        <dbReference type="ARBA" id="ARBA00009677"/>
    </source>
</evidence>
<comment type="subunit">
    <text evidence="5 8">The basal body constitutes a major portion of the flagellar organelle and consists of four rings (L,P,S, and M) mounted on a central rod. The rod consists of about 26 subunits of FlgG in the distal portion, and FlgB, FlgC and FlgF are thought to build up the proximal portion of the rod with about 6 subunits each.</text>
</comment>
<dbReference type="GO" id="GO:0071978">
    <property type="term" value="P:bacterial-type flagellum-dependent swarming motility"/>
    <property type="evidence" value="ECO:0007669"/>
    <property type="project" value="TreeGrafter"/>
</dbReference>
<gene>
    <name evidence="12" type="primary">flgG</name>
    <name evidence="12" type="ORF">KCG34_22725</name>
</gene>
<dbReference type="PANTHER" id="PTHR30435">
    <property type="entry name" value="FLAGELLAR PROTEIN"/>
    <property type="match status" value="1"/>
</dbReference>
<dbReference type="NCBIfam" id="TIGR03506">
    <property type="entry name" value="FlgEFG_subfam"/>
    <property type="match status" value="2"/>
</dbReference>
<dbReference type="InterPro" id="IPR053967">
    <property type="entry name" value="LlgE_F_G-like_D1"/>
</dbReference>
<dbReference type="GO" id="GO:0009426">
    <property type="term" value="C:bacterial-type flagellum basal body, distal rod"/>
    <property type="evidence" value="ECO:0007669"/>
    <property type="project" value="UniProtKB-UniRule"/>
</dbReference>
<keyword evidence="12" id="KW-0969">Cilium</keyword>
<dbReference type="PANTHER" id="PTHR30435:SF19">
    <property type="entry name" value="FLAGELLAR BASAL-BODY ROD PROTEIN FLGG"/>
    <property type="match status" value="1"/>
</dbReference>
<accession>A0A975FZQ9</accession>
<dbReference type="InterPro" id="IPR010930">
    <property type="entry name" value="Flg_bb/hook_C_dom"/>
</dbReference>
<comment type="subcellular location">
    <subcellularLocation>
        <location evidence="1 8">Bacterial flagellum basal body</location>
    </subcellularLocation>
</comment>
<evidence type="ECO:0000256" key="1">
    <source>
        <dbReference type="ARBA" id="ARBA00004117"/>
    </source>
</evidence>
<dbReference type="InterPro" id="IPR019776">
    <property type="entry name" value="Flagellar_basal_body_rod_CS"/>
</dbReference>
<keyword evidence="12" id="KW-0966">Cell projection</keyword>
<dbReference type="PROSITE" id="PS00588">
    <property type="entry name" value="FLAGELLA_BB_ROD"/>
    <property type="match status" value="1"/>
</dbReference>
<feature type="domain" description="Flagellar basal body rod protein N-terminal" evidence="9">
    <location>
        <begin position="4"/>
        <end position="34"/>
    </location>
</feature>
<evidence type="ECO:0000256" key="4">
    <source>
        <dbReference type="ARBA" id="ARBA00023143"/>
    </source>
</evidence>
<name>A0A975FZQ9_9CAUL</name>
<dbReference type="Pfam" id="PF00460">
    <property type="entry name" value="Flg_bb_rod"/>
    <property type="match status" value="1"/>
</dbReference>
<evidence type="ECO:0000313" key="13">
    <source>
        <dbReference type="Proteomes" id="UP000676409"/>
    </source>
</evidence>
<dbReference type="Pfam" id="PF06429">
    <property type="entry name" value="Flg_bbr_C"/>
    <property type="match status" value="1"/>
</dbReference>
<dbReference type="InterPro" id="IPR012834">
    <property type="entry name" value="FlgG_G_neg"/>
</dbReference>
<comment type="similarity">
    <text evidence="2 8">Belongs to the flagella basal body rod proteins family.</text>
</comment>
<reference evidence="12" key="1">
    <citation type="submission" date="2021-04" db="EMBL/GenBank/DDBJ databases">
        <title>The complete genome sequence of Caulobacter sp. S6.</title>
        <authorList>
            <person name="Tang Y."/>
            <person name="Ouyang W."/>
            <person name="Liu Q."/>
            <person name="Huang B."/>
            <person name="Guo Z."/>
            <person name="Lei P."/>
        </authorList>
    </citation>
    <scope>NUCLEOTIDE SEQUENCE</scope>
    <source>
        <strain evidence="12">S6</strain>
    </source>
</reference>
<dbReference type="Proteomes" id="UP000676409">
    <property type="component" value="Chromosome"/>
</dbReference>
<dbReference type="RefSeq" id="WP_211937873.1">
    <property type="nucleotide sequence ID" value="NZ_CP073078.1"/>
</dbReference>
<sequence length="262" mass="27103">MMALRTAATGMAAQQLNVEVISNNIANMNTVGYKKQRAEFADLLYLDVERPGSQSSDTGTIVPTGVQIGAGVKAGSVYRIDTQGSPTATGNNLDVAIDGQGYFQILLPSGETAYSRAGNFSMNAQGQLVTQDGYQVIPQIAIPQGSTNITISQSGQVQVTAAGAKAPTVVGTIQLATFLNPAGLEANGNNLFTETSASGAPTVGVPGVQGVGTLMQGYTESSNVDPVTEISALIVAQRAYEMNSKVITSADQMLSTTSQMKT</sequence>
<evidence type="ECO:0000256" key="8">
    <source>
        <dbReference type="RuleBase" id="RU362116"/>
    </source>
</evidence>
<dbReference type="EMBL" id="CP073078">
    <property type="protein sequence ID" value="QUD87822.1"/>
    <property type="molecule type" value="Genomic_DNA"/>
</dbReference>
<evidence type="ECO:0000259" key="10">
    <source>
        <dbReference type="Pfam" id="PF06429"/>
    </source>
</evidence>
<evidence type="ECO:0000259" key="11">
    <source>
        <dbReference type="Pfam" id="PF22692"/>
    </source>
</evidence>
<dbReference type="SUPFAM" id="SSF117143">
    <property type="entry name" value="Flagellar hook protein flgE"/>
    <property type="match status" value="1"/>
</dbReference>
<evidence type="ECO:0000256" key="5">
    <source>
        <dbReference type="ARBA" id="ARBA00025933"/>
    </source>
</evidence>
<evidence type="ECO:0000256" key="3">
    <source>
        <dbReference type="ARBA" id="ARBA00017948"/>
    </source>
</evidence>
<keyword evidence="13" id="KW-1185">Reference proteome</keyword>
<evidence type="ECO:0000256" key="7">
    <source>
        <dbReference type="NCBIfam" id="TIGR02488"/>
    </source>
</evidence>
<evidence type="ECO:0000256" key="6">
    <source>
        <dbReference type="ARBA" id="ARBA00032912"/>
    </source>
</evidence>
<organism evidence="12 13">
    <name type="scientific">Phenylobacterium montanum</name>
    <dbReference type="NCBI Taxonomy" id="2823693"/>
    <lineage>
        <taxon>Bacteria</taxon>
        <taxon>Pseudomonadati</taxon>
        <taxon>Pseudomonadota</taxon>
        <taxon>Alphaproteobacteria</taxon>
        <taxon>Caulobacterales</taxon>
        <taxon>Caulobacteraceae</taxon>
        <taxon>Phenylobacterium</taxon>
    </lineage>
</organism>
<dbReference type="KEGG" id="caul:KCG34_22725"/>
<protein>
    <recommendedName>
        <fullName evidence="3 7">Flagellar basal-body rod protein FlgG</fullName>
    </recommendedName>
    <alternativeName>
        <fullName evidence="6 8">Distal rod protein</fullName>
    </alternativeName>
</protein>
<dbReference type="InterPro" id="IPR020013">
    <property type="entry name" value="Flagellar_FlgE/F/G"/>
</dbReference>
<keyword evidence="12" id="KW-0282">Flagellum</keyword>
<dbReference type="Pfam" id="PF22692">
    <property type="entry name" value="LlgE_F_G_D1"/>
    <property type="match status" value="1"/>
</dbReference>
<feature type="domain" description="Flagellar basal-body/hook protein C-terminal" evidence="10">
    <location>
        <begin position="215"/>
        <end position="260"/>
    </location>
</feature>